<keyword evidence="17" id="KW-1185">Reference proteome</keyword>
<dbReference type="PANTHER" id="PTHR32552:SF68">
    <property type="entry name" value="FERRICHROME OUTER MEMBRANE TRANSPORTER_PHAGE RECEPTOR"/>
    <property type="match status" value="1"/>
</dbReference>
<evidence type="ECO:0008006" key="18">
    <source>
        <dbReference type="Google" id="ProtNLM"/>
    </source>
</evidence>
<keyword evidence="2 12" id="KW-0813">Transport</keyword>
<dbReference type="Pfam" id="PF00593">
    <property type="entry name" value="TonB_dep_Rec_b-barrel"/>
    <property type="match status" value="1"/>
</dbReference>
<dbReference type="Proteomes" id="UP000071392">
    <property type="component" value="Unassembled WGS sequence"/>
</dbReference>
<keyword evidence="7" id="KW-0408">Iron</keyword>
<keyword evidence="6" id="KW-0732">Signal</keyword>
<keyword evidence="8" id="KW-0406">Ion transport</keyword>
<dbReference type="PANTHER" id="PTHR32552">
    <property type="entry name" value="FERRICHROME IRON RECEPTOR-RELATED"/>
    <property type="match status" value="1"/>
</dbReference>
<dbReference type="PROSITE" id="PS52016">
    <property type="entry name" value="TONB_DEPENDENT_REC_3"/>
    <property type="match status" value="1"/>
</dbReference>
<dbReference type="RefSeq" id="WP_068711439.1">
    <property type="nucleotide sequence ID" value="NZ_LSZP01000030.1"/>
</dbReference>
<evidence type="ECO:0000256" key="12">
    <source>
        <dbReference type="PROSITE-ProRule" id="PRU01360"/>
    </source>
</evidence>
<evidence type="ECO:0000256" key="4">
    <source>
        <dbReference type="ARBA" id="ARBA00022496"/>
    </source>
</evidence>
<dbReference type="InterPro" id="IPR039426">
    <property type="entry name" value="TonB-dep_rcpt-like"/>
</dbReference>
<dbReference type="Gene3D" id="2.40.170.20">
    <property type="entry name" value="TonB-dependent receptor, beta-barrel domain"/>
    <property type="match status" value="1"/>
</dbReference>
<accession>A0A139SNH1</accession>
<evidence type="ECO:0000256" key="2">
    <source>
        <dbReference type="ARBA" id="ARBA00022448"/>
    </source>
</evidence>
<evidence type="ECO:0000256" key="11">
    <source>
        <dbReference type="ARBA" id="ARBA00023237"/>
    </source>
</evidence>
<proteinExistence type="inferred from homology"/>
<evidence type="ECO:0000256" key="7">
    <source>
        <dbReference type="ARBA" id="ARBA00023004"/>
    </source>
</evidence>
<dbReference type="AlphaFoldDB" id="A0A139SNH1"/>
<feature type="domain" description="TonB-dependent receptor-like beta-barrel" evidence="14">
    <location>
        <begin position="226"/>
        <end position="697"/>
    </location>
</feature>
<dbReference type="InterPro" id="IPR036942">
    <property type="entry name" value="Beta-barrel_TonB_sf"/>
</dbReference>
<dbReference type="Pfam" id="PF07715">
    <property type="entry name" value="Plug"/>
    <property type="match status" value="1"/>
</dbReference>
<evidence type="ECO:0000256" key="13">
    <source>
        <dbReference type="RuleBase" id="RU003357"/>
    </source>
</evidence>
<keyword evidence="9 13" id="KW-0798">TonB box</keyword>
<sequence length="728" mass="80311">MLALAVAANVQQAPAQNDEEIVRLSPFSINESANIGRYQAVEATSGTRVRVSLMESTQSLSVLTNEFLTDVGTDRLLDAVKYVAGIGEAGNPGLLDAMNIRGFDNYGATMDGFSQFNWTNLDPIVVERIEVVKGPNAIIAPAGLPGGVVNNITKRPLFTNRGYISYQVGRWGANRAELDANYVVQPDKLAVRVVGAFTDADDYGRENFHQSTIVMPMLTYRLGGSTELTLQAQAYNTIAPSNGGTPLSLYAVNRSNIRILDGLPRDFMLPGRPYANRQNGEHVRLSLTSQITDKLSMRLAGSASEINVTNPGFGASLPNVEVIKLDQITGEWSWDGVTRNDSPTYTLGGFKHWVAGHQANFQNDFVYEHTATSWKSQTVVGYAFNYHSQSNRWQLYTPNPTNYDFTKDYTPPGYTLANWLGQVSKRERSSQVYLYQVARLFEDRLVLSGSLSQNRSFSSTKNNLNRDYGEGKKEVMLPSGGIVYNVTPAVSLYYGFSKQETLGNVSSLDAVPPLAVPSRQHEGGIRLKLFDGRLYATLAYFDIVQSNVWSSNPENFITPIPDPPLPSLFADRTAKGVEFEFAWSPTQSLSFIGSFTDYKNRDQDDMPYSNVAERMAAIWGSYTFSEGPLRGLRVGLGASYTGERAGDVGPNFTTPPSGFAPVRIQPSFWVPSYTVVEASASYRFGKHWQATLAVKNLLDRDYIQAAAGSRSIFVSVPINPKLTVRYDF</sequence>
<dbReference type="SUPFAM" id="SSF56935">
    <property type="entry name" value="Porins"/>
    <property type="match status" value="1"/>
</dbReference>
<organism evidence="16 17">
    <name type="scientific">Cephaloticoccus capnophilus</name>
    <dbReference type="NCBI Taxonomy" id="1548208"/>
    <lineage>
        <taxon>Bacteria</taxon>
        <taxon>Pseudomonadati</taxon>
        <taxon>Verrucomicrobiota</taxon>
        <taxon>Opitutia</taxon>
        <taxon>Opitutales</taxon>
        <taxon>Opitutaceae</taxon>
        <taxon>Cephaloticoccus</taxon>
    </lineage>
</organism>
<gene>
    <name evidence="16" type="ORF">AXK12_03935</name>
</gene>
<dbReference type="EMBL" id="LSZP01000030">
    <property type="protein sequence ID" value="KXU36173.1"/>
    <property type="molecule type" value="Genomic_DNA"/>
</dbReference>
<dbReference type="InterPro" id="IPR037066">
    <property type="entry name" value="Plug_dom_sf"/>
</dbReference>
<evidence type="ECO:0000256" key="3">
    <source>
        <dbReference type="ARBA" id="ARBA00022452"/>
    </source>
</evidence>
<keyword evidence="11 12" id="KW-0998">Cell outer membrane</keyword>
<dbReference type="InterPro" id="IPR012910">
    <property type="entry name" value="Plug_dom"/>
</dbReference>
<evidence type="ECO:0000256" key="6">
    <source>
        <dbReference type="ARBA" id="ARBA00022729"/>
    </source>
</evidence>
<dbReference type="Gene3D" id="2.170.130.10">
    <property type="entry name" value="TonB-dependent receptor, plug domain"/>
    <property type="match status" value="1"/>
</dbReference>
<dbReference type="GO" id="GO:0015344">
    <property type="term" value="F:siderophore uptake transmembrane transporter activity"/>
    <property type="evidence" value="ECO:0007669"/>
    <property type="project" value="TreeGrafter"/>
</dbReference>
<reference evidence="16 17" key="1">
    <citation type="submission" date="2016-02" db="EMBL/GenBank/DDBJ databases">
        <authorList>
            <person name="Wen L."/>
            <person name="He K."/>
            <person name="Yang H."/>
        </authorList>
    </citation>
    <scope>NUCLEOTIDE SEQUENCE [LARGE SCALE GENOMIC DNA]</scope>
    <source>
        <strain evidence="16 17">CV41</strain>
    </source>
</reference>
<name>A0A139SNH1_9BACT</name>
<protein>
    <recommendedName>
        <fullName evidence="18">TonB-dependent receptor plug domain-containing protein</fullName>
    </recommendedName>
</protein>
<evidence type="ECO:0000313" key="16">
    <source>
        <dbReference type="EMBL" id="KXU36173.1"/>
    </source>
</evidence>
<evidence type="ECO:0000256" key="5">
    <source>
        <dbReference type="ARBA" id="ARBA00022692"/>
    </source>
</evidence>
<evidence type="ECO:0000256" key="10">
    <source>
        <dbReference type="ARBA" id="ARBA00023136"/>
    </source>
</evidence>
<dbReference type="InterPro" id="IPR000531">
    <property type="entry name" value="Beta-barrel_TonB"/>
</dbReference>
<keyword evidence="4" id="KW-0410">Iron transport</keyword>
<dbReference type="GO" id="GO:0009279">
    <property type="term" value="C:cell outer membrane"/>
    <property type="evidence" value="ECO:0007669"/>
    <property type="project" value="UniProtKB-SubCell"/>
</dbReference>
<keyword evidence="5 12" id="KW-0812">Transmembrane</keyword>
<feature type="domain" description="TonB-dependent receptor plug" evidence="15">
    <location>
        <begin position="53"/>
        <end position="148"/>
    </location>
</feature>
<evidence type="ECO:0000313" key="17">
    <source>
        <dbReference type="Proteomes" id="UP000071392"/>
    </source>
</evidence>
<keyword evidence="3 12" id="KW-1134">Transmembrane beta strand</keyword>
<evidence type="ECO:0000256" key="9">
    <source>
        <dbReference type="ARBA" id="ARBA00023077"/>
    </source>
</evidence>
<evidence type="ECO:0000259" key="15">
    <source>
        <dbReference type="Pfam" id="PF07715"/>
    </source>
</evidence>
<evidence type="ECO:0000259" key="14">
    <source>
        <dbReference type="Pfam" id="PF00593"/>
    </source>
</evidence>
<comment type="similarity">
    <text evidence="12 13">Belongs to the TonB-dependent receptor family.</text>
</comment>
<dbReference type="STRING" id="1548208.AXK12_03935"/>
<evidence type="ECO:0000256" key="1">
    <source>
        <dbReference type="ARBA" id="ARBA00004571"/>
    </source>
</evidence>
<evidence type="ECO:0000256" key="8">
    <source>
        <dbReference type="ARBA" id="ARBA00023065"/>
    </source>
</evidence>
<comment type="subcellular location">
    <subcellularLocation>
        <location evidence="1 12">Cell outer membrane</location>
        <topology evidence="1 12">Multi-pass membrane protein</topology>
    </subcellularLocation>
</comment>
<comment type="caution">
    <text evidence="16">The sequence shown here is derived from an EMBL/GenBank/DDBJ whole genome shotgun (WGS) entry which is preliminary data.</text>
</comment>
<keyword evidence="10 12" id="KW-0472">Membrane</keyword>